<organism evidence="10 11">
    <name type="scientific">Ectocarpus siliculosus</name>
    <name type="common">Brown alga</name>
    <name type="synonym">Conferva siliculosa</name>
    <dbReference type="NCBI Taxonomy" id="2880"/>
    <lineage>
        <taxon>Eukaryota</taxon>
        <taxon>Sar</taxon>
        <taxon>Stramenopiles</taxon>
        <taxon>Ochrophyta</taxon>
        <taxon>PX clade</taxon>
        <taxon>Phaeophyceae</taxon>
        <taxon>Ectocarpales</taxon>
        <taxon>Ectocarpaceae</taxon>
        <taxon>Ectocarpus</taxon>
    </lineage>
</organism>
<evidence type="ECO:0000256" key="1">
    <source>
        <dbReference type="ARBA" id="ARBA00004648"/>
    </source>
</evidence>
<evidence type="ECO:0000259" key="9">
    <source>
        <dbReference type="SMART" id="SM00244"/>
    </source>
</evidence>
<dbReference type="Proteomes" id="UP000002630">
    <property type="component" value="Unassembled WGS sequence"/>
</dbReference>
<dbReference type="OrthoDB" id="77368at2759"/>
<evidence type="ECO:0000256" key="6">
    <source>
        <dbReference type="ARBA" id="ARBA00022989"/>
    </source>
</evidence>
<dbReference type="eggNOG" id="KOG2962">
    <property type="taxonomic scope" value="Eukaryota"/>
</dbReference>
<dbReference type="GO" id="GO:0015485">
    <property type="term" value="F:cholesterol binding"/>
    <property type="evidence" value="ECO:0007669"/>
    <property type="project" value="TreeGrafter"/>
</dbReference>
<evidence type="ECO:0000313" key="11">
    <source>
        <dbReference type="Proteomes" id="UP000002630"/>
    </source>
</evidence>
<dbReference type="AlphaFoldDB" id="D8LMM6"/>
<dbReference type="GO" id="GO:0032933">
    <property type="term" value="P:SREBP signaling pathway"/>
    <property type="evidence" value="ECO:0007669"/>
    <property type="project" value="TreeGrafter"/>
</dbReference>
<dbReference type="Gene3D" id="3.30.479.30">
    <property type="entry name" value="Band 7 domain"/>
    <property type="match status" value="1"/>
</dbReference>
<dbReference type="InterPro" id="IPR001107">
    <property type="entry name" value="Band_7"/>
</dbReference>
<dbReference type="InterPro" id="IPR036013">
    <property type="entry name" value="Band_7/SPFH_dom_sf"/>
</dbReference>
<feature type="domain" description="Band 7" evidence="9">
    <location>
        <begin position="2"/>
        <end position="147"/>
    </location>
</feature>
<evidence type="ECO:0000256" key="4">
    <source>
        <dbReference type="ARBA" id="ARBA00022824"/>
    </source>
</evidence>
<dbReference type="STRING" id="2880.D8LMM6"/>
<reference evidence="10 11" key="1">
    <citation type="journal article" date="2010" name="Nature">
        <title>The Ectocarpus genome and the independent evolution of multicellularity in brown algae.</title>
        <authorList>
            <person name="Cock J.M."/>
            <person name="Sterck L."/>
            <person name="Rouze P."/>
            <person name="Scornet D."/>
            <person name="Allen A.E."/>
            <person name="Amoutzias G."/>
            <person name="Anthouard V."/>
            <person name="Artiguenave F."/>
            <person name="Aury J.M."/>
            <person name="Badger J.H."/>
            <person name="Beszteri B."/>
            <person name="Billiau K."/>
            <person name="Bonnet E."/>
            <person name="Bothwell J.H."/>
            <person name="Bowler C."/>
            <person name="Boyen C."/>
            <person name="Brownlee C."/>
            <person name="Carrano C.J."/>
            <person name="Charrier B."/>
            <person name="Cho G.Y."/>
            <person name="Coelho S.M."/>
            <person name="Collen J."/>
            <person name="Corre E."/>
            <person name="Da Silva C."/>
            <person name="Delage L."/>
            <person name="Delaroque N."/>
            <person name="Dittami S.M."/>
            <person name="Doulbeau S."/>
            <person name="Elias M."/>
            <person name="Farnham G."/>
            <person name="Gachon C.M."/>
            <person name="Gschloessl B."/>
            <person name="Heesch S."/>
            <person name="Jabbari K."/>
            <person name="Jubin C."/>
            <person name="Kawai H."/>
            <person name="Kimura K."/>
            <person name="Kloareg B."/>
            <person name="Kupper F.C."/>
            <person name="Lang D."/>
            <person name="Le Bail A."/>
            <person name="Leblanc C."/>
            <person name="Lerouge P."/>
            <person name="Lohr M."/>
            <person name="Lopez P.J."/>
            <person name="Martens C."/>
            <person name="Maumus F."/>
            <person name="Michel G."/>
            <person name="Miranda-Saavedra D."/>
            <person name="Morales J."/>
            <person name="Moreau H."/>
            <person name="Motomura T."/>
            <person name="Nagasato C."/>
            <person name="Napoli C.A."/>
            <person name="Nelson D.R."/>
            <person name="Nyvall-Collen P."/>
            <person name="Peters A.F."/>
            <person name="Pommier C."/>
            <person name="Potin P."/>
            <person name="Poulain J."/>
            <person name="Quesneville H."/>
            <person name="Read B."/>
            <person name="Rensing S.A."/>
            <person name="Ritter A."/>
            <person name="Rousvoal S."/>
            <person name="Samanta M."/>
            <person name="Samson G."/>
            <person name="Schroeder D.C."/>
            <person name="Segurens B."/>
            <person name="Strittmatter M."/>
            <person name="Tonon T."/>
            <person name="Tregear J.W."/>
            <person name="Valentin K."/>
            <person name="von Dassow P."/>
            <person name="Yamagishi T."/>
            <person name="Van de Peer Y."/>
            <person name="Wincker P."/>
        </authorList>
    </citation>
    <scope>NUCLEOTIDE SEQUENCE [LARGE SCALE GENOMIC DNA]</scope>
    <source>
        <strain evidence="11">Ec32 / CCAP1310/4</strain>
    </source>
</reference>
<dbReference type="GO" id="GO:0005789">
    <property type="term" value="C:endoplasmic reticulum membrane"/>
    <property type="evidence" value="ECO:0007669"/>
    <property type="project" value="UniProtKB-SubCell"/>
</dbReference>
<keyword evidence="11" id="KW-1185">Reference proteome</keyword>
<dbReference type="PANTHER" id="PTHR15351:SF3">
    <property type="entry name" value="ERLIN"/>
    <property type="match status" value="1"/>
</dbReference>
<gene>
    <name evidence="10" type="ORF">Esi_0401_0016</name>
</gene>
<evidence type="ECO:0000256" key="7">
    <source>
        <dbReference type="ARBA" id="ARBA00023136"/>
    </source>
</evidence>
<dbReference type="GO" id="GO:0031625">
    <property type="term" value="F:ubiquitin protein ligase binding"/>
    <property type="evidence" value="ECO:0007669"/>
    <property type="project" value="InterPro"/>
</dbReference>
<evidence type="ECO:0000256" key="5">
    <source>
        <dbReference type="ARBA" id="ARBA00022968"/>
    </source>
</evidence>
<dbReference type="InterPro" id="IPR033294">
    <property type="entry name" value="Erlin1/2"/>
</dbReference>
<dbReference type="EMBL" id="FN649760">
    <property type="protein sequence ID" value="CBN79723.1"/>
    <property type="molecule type" value="Genomic_DNA"/>
</dbReference>
<dbReference type="Pfam" id="PF01145">
    <property type="entry name" value="Band_7"/>
    <property type="match status" value="1"/>
</dbReference>
<keyword evidence="8" id="KW-0325">Glycoprotein</keyword>
<accession>D8LMM6</accession>
<comment type="similarity">
    <text evidence="2">Belongs to the band 7/mec-2 family.</text>
</comment>
<evidence type="ECO:0000256" key="3">
    <source>
        <dbReference type="ARBA" id="ARBA00022692"/>
    </source>
</evidence>
<name>D8LMM6_ECTSI</name>
<keyword evidence="6" id="KW-1133">Transmembrane helix</keyword>
<keyword evidence="3" id="KW-0812">Transmembrane</keyword>
<dbReference type="InParanoid" id="D8LMM6"/>
<evidence type="ECO:0000313" key="10">
    <source>
        <dbReference type="EMBL" id="CBN79723.1"/>
    </source>
</evidence>
<dbReference type="PANTHER" id="PTHR15351">
    <property type="entry name" value="ERLIN (ER LIPID RAFT ASSOCIATED PROTEIN) HOMOLOG"/>
    <property type="match status" value="1"/>
</dbReference>
<evidence type="ECO:0000256" key="8">
    <source>
        <dbReference type="ARBA" id="ARBA00023180"/>
    </source>
</evidence>
<keyword evidence="4" id="KW-0256">Endoplasmic reticulum</keyword>
<sequence length="273" mass="31106">MRAVAEPGFHTQIPLLTSMAEIQVTVQTDAVKDIPCGTSGGVMVDFEKVEVVNRLRKTHVLDTIRNYTVNYDTTWIFDKIHHEINQFCSKHTLHEVYISLFDTLDEHLAAALQLDCDVWAPGIEIISVRVTKPRIPTQIRQNFEKMEAEKTKLLIAMETQRVVEKEAETERKKSTIEAQMLSDVSRINMDKELAEKDVRRRIASIEDEIHLGREKAYADAVYYAHMKEAESNDRLLTDSFLEYSRILSMGNTSKVYFGEKLPGVFVDSGPGNG</sequence>
<dbReference type="SMART" id="SM00244">
    <property type="entry name" value="PHB"/>
    <property type="match status" value="1"/>
</dbReference>
<protein>
    <recommendedName>
        <fullName evidence="9">Band 7 domain-containing protein</fullName>
    </recommendedName>
</protein>
<evidence type="ECO:0000256" key="2">
    <source>
        <dbReference type="ARBA" id="ARBA00008164"/>
    </source>
</evidence>
<keyword evidence="5" id="KW-0735">Signal-anchor</keyword>
<dbReference type="SUPFAM" id="SSF117892">
    <property type="entry name" value="Band 7/SPFH domain"/>
    <property type="match status" value="1"/>
</dbReference>
<proteinExistence type="inferred from homology"/>
<comment type="subcellular location">
    <subcellularLocation>
        <location evidence="1">Endoplasmic reticulum membrane</location>
        <topology evidence="1">Single-pass type II membrane protein</topology>
    </subcellularLocation>
</comment>
<keyword evidence="7" id="KW-0472">Membrane</keyword>